<dbReference type="GO" id="GO:0016705">
    <property type="term" value="F:oxidoreductase activity, acting on paired donors, with incorporation or reduction of molecular oxygen"/>
    <property type="evidence" value="ECO:0007669"/>
    <property type="project" value="InterPro"/>
</dbReference>
<dbReference type="InterPro" id="IPR018168">
    <property type="entry name" value="Ubi_Hdrlase_CS"/>
</dbReference>
<reference evidence="10 11" key="1">
    <citation type="submission" date="2019-02" db="EMBL/GenBank/DDBJ databases">
        <title>Prokaryotic population dynamics and viral predation in marine succession experiment using metagenomics: the confinement effect.</title>
        <authorList>
            <person name="Haro-Moreno J.M."/>
            <person name="Rodriguez-Valera F."/>
            <person name="Lopez-Perez M."/>
        </authorList>
    </citation>
    <scope>NUCLEOTIDE SEQUENCE [LARGE SCALE GENOMIC DNA]</scope>
    <source>
        <strain evidence="10">MED-G164</strain>
    </source>
</reference>
<dbReference type="Proteomes" id="UP000315283">
    <property type="component" value="Unassembled WGS sequence"/>
</dbReference>
<proteinExistence type="inferred from homology"/>
<dbReference type="EMBL" id="SHBJ01000003">
    <property type="protein sequence ID" value="RZO29129.1"/>
    <property type="molecule type" value="Genomic_DNA"/>
</dbReference>
<dbReference type="InterPro" id="IPR036188">
    <property type="entry name" value="FAD/NAD-bd_sf"/>
</dbReference>
<dbReference type="Gene3D" id="3.50.50.60">
    <property type="entry name" value="FAD/NAD(P)-binding domain"/>
    <property type="match status" value="2"/>
</dbReference>
<feature type="domain" description="FAD-binding" evidence="9">
    <location>
        <begin position="5"/>
        <end position="329"/>
    </location>
</feature>
<accession>A0A520N6V6</accession>
<dbReference type="InterPro" id="IPR002938">
    <property type="entry name" value="FAD-bd"/>
</dbReference>
<comment type="similarity">
    <text evidence="3">Belongs to the UbiH/COQ6 family.</text>
</comment>
<name>A0A520N6V6_9GAMM</name>
<evidence type="ECO:0000256" key="7">
    <source>
        <dbReference type="ARBA" id="ARBA00023033"/>
    </source>
</evidence>
<sequence length="384" mass="43312">MNPVVTISGGGIIGNYISLRLNQSSIESVVIEKSKNKISANKNIRTVTLNPYSKKLLDDVGIKIPYAKIKKINVFDGEGKGSIDFSSDEINEENLSFVVYFNDLEEALKKNVLKTTFFETEIKNFKENNNGKCEITLSNDKPINSIFLAGCDGRNSNVAKLASLKSVTSNYEQTAITFTASANLKNPYTAYQIFSERGIFAIMPLPSCTDQSFYTIVWSVDNMQIEEQSIEDFIKENISYFEKKLKANIKVNSDILSFSLSNHHFENYVTGSLVLIGDAAHSIHPLAGQGINLGFADADAFCEEITNAYQAKINIDKHLVLKRYEIRRKNMNLLMLKSMDFFVNLFKSNNLYIKLLRNFGLSRVNKTQFLKKFFINHASGKNKI</sequence>
<dbReference type="GO" id="GO:0110142">
    <property type="term" value="C:ubiquinone biosynthesis complex"/>
    <property type="evidence" value="ECO:0007669"/>
    <property type="project" value="UniProtKB-ARBA"/>
</dbReference>
<keyword evidence="4" id="KW-0285">Flavoprotein</keyword>
<keyword evidence="5" id="KW-0274">FAD</keyword>
<evidence type="ECO:0000256" key="8">
    <source>
        <dbReference type="ARBA" id="ARBA00065734"/>
    </source>
</evidence>
<dbReference type="GO" id="GO:0071949">
    <property type="term" value="F:FAD binding"/>
    <property type="evidence" value="ECO:0007669"/>
    <property type="project" value="InterPro"/>
</dbReference>
<evidence type="ECO:0000259" key="9">
    <source>
        <dbReference type="Pfam" id="PF01494"/>
    </source>
</evidence>
<comment type="caution">
    <text evidence="10">The sequence shown here is derived from an EMBL/GenBank/DDBJ whole genome shotgun (WGS) entry which is preliminary data.</text>
</comment>
<evidence type="ECO:0000256" key="3">
    <source>
        <dbReference type="ARBA" id="ARBA00005349"/>
    </source>
</evidence>
<keyword evidence="6" id="KW-0560">Oxidoreductase</keyword>
<dbReference type="SUPFAM" id="SSF51905">
    <property type="entry name" value="FAD/NAD(P)-binding domain"/>
    <property type="match status" value="1"/>
</dbReference>
<evidence type="ECO:0000313" key="11">
    <source>
        <dbReference type="Proteomes" id="UP000315283"/>
    </source>
</evidence>
<evidence type="ECO:0000256" key="5">
    <source>
        <dbReference type="ARBA" id="ARBA00022827"/>
    </source>
</evidence>
<comment type="cofactor">
    <cofactor evidence="1">
        <name>FAD</name>
        <dbReference type="ChEBI" id="CHEBI:57692"/>
    </cofactor>
</comment>
<dbReference type="PANTHER" id="PTHR43876:SF7">
    <property type="entry name" value="UBIQUINONE BIOSYNTHESIS MONOOXYGENASE COQ6, MITOCHONDRIAL"/>
    <property type="match status" value="1"/>
</dbReference>
<dbReference type="AlphaFoldDB" id="A0A520N6V6"/>
<dbReference type="GO" id="GO:0006744">
    <property type="term" value="P:ubiquinone biosynthetic process"/>
    <property type="evidence" value="ECO:0007669"/>
    <property type="project" value="UniProtKB-UniPathway"/>
</dbReference>
<dbReference type="PROSITE" id="PS01304">
    <property type="entry name" value="UBIH"/>
    <property type="match status" value="1"/>
</dbReference>
<dbReference type="PANTHER" id="PTHR43876">
    <property type="entry name" value="UBIQUINONE BIOSYNTHESIS MONOOXYGENASE COQ6, MITOCHONDRIAL"/>
    <property type="match status" value="1"/>
</dbReference>
<evidence type="ECO:0000256" key="1">
    <source>
        <dbReference type="ARBA" id="ARBA00001974"/>
    </source>
</evidence>
<dbReference type="PRINTS" id="PR00420">
    <property type="entry name" value="RNGMNOXGNASE"/>
</dbReference>
<gene>
    <name evidence="10" type="ORF">EVA97_00840</name>
</gene>
<dbReference type="FunFam" id="3.50.50.60:FF:000021">
    <property type="entry name" value="Ubiquinone biosynthesis monooxygenase COQ6"/>
    <property type="match status" value="1"/>
</dbReference>
<evidence type="ECO:0000256" key="6">
    <source>
        <dbReference type="ARBA" id="ARBA00023002"/>
    </source>
</evidence>
<comment type="pathway">
    <text evidence="2">Cofactor biosynthesis; ubiquinone biosynthesis.</text>
</comment>
<dbReference type="InterPro" id="IPR051205">
    <property type="entry name" value="UbiH/COQ6_monooxygenase"/>
</dbReference>
<dbReference type="GO" id="GO:0004497">
    <property type="term" value="F:monooxygenase activity"/>
    <property type="evidence" value="ECO:0007669"/>
    <property type="project" value="UniProtKB-KW"/>
</dbReference>
<dbReference type="InterPro" id="IPR010971">
    <property type="entry name" value="UbiH/COQ6"/>
</dbReference>
<evidence type="ECO:0000256" key="4">
    <source>
        <dbReference type="ARBA" id="ARBA00022630"/>
    </source>
</evidence>
<comment type="subunit">
    <text evidence="8">Component of the Ubi complex metabolon, which regroups five ubiquinone biosynthesis proteins (UbiE, UbiF, UbiG, UbiH and UbiI) and two accessory factors (UbiK and the lipid-binding protein UbiJ).</text>
</comment>
<dbReference type="Pfam" id="PF01494">
    <property type="entry name" value="FAD_binding_3"/>
    <property type="match status" value="1"/>
</dbReference>
<keyword evidence="7" id="KW-0503">Monooxygenase</keyword>
<evidence type="ECO:0000313" key="10">
    <source>
        <dbReference type="EMBL" id="RZO29129.1"/>
    </source>
</evidence>
<dbReference type="UniPathway" id="UPA00232"/>
<evidence type="ECO:0000256" key="2">
    <source>
        <dbReference type="ARBA" id="ARBA00004749"/>
    </source>
</evidence>
<dbReference type="NCBIfam" id="TIGR01988">
    <property type="entry name" value="Ubi-OHases"/>
    <property type="match status" value="1"/>
</dbReference>
<protein>
    <recommendedName>
        <fullName evidence="9">FAD-binding domain-containing protein</fullName>
    </recommendedName>
</protein>
<organism evidence="10 11">
    <name type="scientific">SAR86 cluster bacterium</name>
    <dbReference type="NCBI Taxonomy" id="2030880"/>
    <lineage>
        <taxon>Bacteria</taxon>
        <taxon>Pseudomonadati</taxon>
        <taxon>Pseudomonadota</taxon>
        <taxon>Gammaproteobacteria</taxon>
        <taxon>SAR86 cluster</taxon>
    </lineage>
</organism>